<comment type="caution">
    <text evidence="1">The sequence shown here is derived from an EMBL/GenBank/DDBJ whole genome shotgun (WGS) entry which is preliminary data.</text>
</comment>
<organism evidence="1 2">
    <name type="scientific">Paenibacillus endophyticus</name>
    <dbReference type="NCBI Taxonomy" id="1294268"/>
    <lineage>
        <taxon>Bacteria</taxon>
        <taxon>Bacillati</taxon>
        <taxon>Bacillota</taxon>
        <taxon>Bacilli</taxon>
        <taxon>Bacillales</taxon>
        <taxon>Paenibacillaceae</taxon>
        <taxon>Paenibacillus</taxon>
    </lineage>
</organism>
<accession>A0A7W5C304</accession>
<protein>
    <submittedName>
        <fullName evidence="1">Putative nucleotidyltransferase</fullName>
    </submittedName>
</protein>
<reference evidence="1 2" key="1">
    <citation type="submission" date="2020-08" db="EMBL/GenBank/DDBJ databases">
        <title>Genomic Encyclopedia of Type Strains, Phase III (KMG-III): the genomes of soil and plant-associated and newly described type strains.</title>
        <authorList>
            <person name="Whitman W."/>
        </authorList>
    </citation>
    <scope>NUCLEOTIDE SEQUENCE [LARGE SCALE GENOMIC DNA]</scope>
    <source>
        <strain evidence="1 2">CECT 8234</strain>
    </source>
</reference>
<proteinExistence type="predicted"/>
<dbReference type="RefSeq" id="WP_183557938.1">
    <property type="nucleotide sequence ID" value="NZ_CBCSLB010000001.1"/>
</dbReference>
<evidence type="ECO:0000313" key="1">
    <source>
        <dbReference type="EMBL" id="MBB3150287.1"/>
    </source>
</evidence>
<dbReference type="Gene3D" id="3.30.460.40">
    <property type="match status" value="1"/>
</dbReference>
<evidence type="ECO:0000313" key="2">
    <source>
        <dbReference type="Proteomes" id="UP000518605"/>
    </source>
</evidence>
<dbReference type="GO" id="GO:0016740">
    <property type="term" value="F:transferase activity"/>
    <property type="evidence" value="ECO:0007669"/>
    <property type="project" value="UniProtKB-KW"/>
</dbReference>
<dbReference type="InterPro" id="IPR039498">
    <property type="entry name" value="NTP_transf_5"/>
</dbReference>
<dbReference type="Pfam" id="PF14907">
    <property type="entry name" value="NTP_transf_5"/>
    <property type="match status" value="1"/>
</dbReference>
<gene>
    <name evidence="1" type="ORF">FHS16_000319</name>
</gene>
<keyword evidence="1" id="KW-0808">Transferase</keyword>
<dbReference type="AlphaFoldDB" id="A0A7W5C304"/>
<sequence>MKHSKAVTLISRIYQNQHPLFDSEETAKAAIDDIDIFQIAPQVYYLLKSSGLLETVPAEHQSRLKSGVDAVLFQNMLIRSEMYKLLDAFERAGIQVIVLKGIRLSERFFGHFSGRGTSDIDLLVRPEDLDMAVALLERHAFIRYIEDDADHFHMLLNKFYANEDFPLLGVELHWNILREHVSDTDMSSFWMDAEPISPYQLVKELSAKDTFYYLCLHGYNHNMLSLKYVIDIVHVLRCCSAAIDYGQLFAQAKSDGNYAKVLIALTIVYDLFPELHEIKPLNVRRRWPLWNIELMRNAQFGIRNWRFYGFHLFSAFVAYDSVKQQWAHLRYLLLPPRDYALDLLKYANSSDVPDSNDPMSKIYAKIYKRRLQFWIRTIRAKQKKN</sequence>
<dbReference type="Proteomes" id="UP000518605">
    <property type="component" value="Unassembled WGS sequence"/>
</dbReference>
<keyword evidence="2" id="KW-1185">Reference proteome</keyword>
<name>A0A7W5C304_9BACL</name>
<dbReference type="EMBL" id="JACHXW010000001">
    <property type="protein sequence ID" value="MBB3150287.1"/>
    <property type="molecule type" value="Genomic_DNA"/>
</dbReference>